<name>A0A0C3PRX5_9AGAM</name>
<evidence type="ECO:0000313" key="2">
    <source>
        <dbReference type="EMBL" id="KIO17420.1"/>
    </source>
</evidence>
<evidence type="ECO:0000259" key="1">
    <source>
        <dbReference type="Pfam" id="PF18021"/>
    </source>
</evidence>
<feature type="domain" description="Agglutinin C-terminal" evidence="1">
    <location>
        <begin position="52"/>
        <end position="146"/>
    </location>
</feature>
<dbReference type="InterPro" id="IPR038765">
    <property type="entry name" value="Papain-like_cys_pep_sf"/>
</dbReference>
<evidence type="ECO:0000313" key="3">
    <source>
        <dbReference type="Proteomes" id="UP000054248"/>
    </source>
</evidence>
<protein>
    <recommendedName>
        <fullName evidence="1">Agglutinin C-terminal domain-containing protein</fullName>
    </recommendedName>
</protein>
<dbReference type="HOGENOM" id="CLU_1448729_0_0_1"/>
<dbReference type="AlphaFoldDB" id="A0A0C3PRX5"/>
<gene>
    <name evidence="2" type="ORF">M407DRAFT_32913</name>
</gene>
<organism evidence="2 3">
    <name type="scientific">Tulasnella calospora MUT 4182</name>
    <dbReference type="NCBI Taxonomy" id="1051891"/>
    <lineage>
        <taxon>Eukaryota</taxon>
        <taxon>Fungi</taxon>
        <taxon>Dikarya</taxon>
        <taxon>Basidiomycota</taxon>
        <taxon>Agaricomycotina</taxon>
        <taxon>Agaricomycetes</taxon>
        <taxon>Cantharellales</taxon>
        <taxon>Tulasnellaceae</taxon>
        <taxon>Tulasnella</taxon>
    </lineage>
</organism>
<dbReference type="InterPro" id="IPR040600">
    <property type="entry name" value="Agglutinin_C"/>
</dbReference>
<proteinExistence type="predicted"/>
<dbReference type="EMBL" id="KN823386">
    <property type="protein sequence ID" value="KIO17420.1"/>
    <property type="molecule type" value="Genomic_DNA"/>
</dbReference>
<keyword evidence="3" id="KW-1185">Reference proteome</keyword>
<reference evidence="3" key="2">
    <citation type="submission" date="2015-01" db="EMBL/GenBank/DDBJ databases">
        <title>Evolutionary Origins and Diversification of the Mycorrhizal Mutualists.</title>
        <authorList>
            <consortium name="DOE Joint Genome Institute"/>
            <consortium name="Mycorrhizal Genomics Consortium"/>
            <person name="Kohler A."/>
            <person name="Kuo A."/>
            <person name="Nagy L.G."/>
            <person name="Floudas D."/>
            <person name="Copeland A."/>
            <person name="Barry K.W."/>
            <person name="Cichocki N."/>
            <person name="Veneault-Fourrey C."/>
            <person name="LaButti K."/>
            <person name="Lindquist E.A."/>
            <person name="Lipzen A."/>
            <person name="Lundell T."/>
            <person name="Morin E."/>
            <person name="Murat C."/>
            <person name="Riley R."/>
            <person name="Ohm R."/>
            <person name="Sun H."/>
            <person name="Tunlid A."/>
            <person name="Henrissat B."/>
            <person name="Grigoriev I.V."/>
            <person name="Hibbett D.S."/>
            <person name="Martin F."/>
        </authorList>
    </citation>
    <scope>NUCLEOTIDE SEQUENCE [LARGE SCALE GENOMIC DNA]</scope>
    <source>
        <strain evidence="3">MUT 4182</strain>
    </source>
</reference>
<dbReference type="OrthoDB" id="3192089at2759"/>
<sequence length="164" mass="18884">MTCSTAQSENDHQLWSFELVSRTGPEITALFKSWKPTILPQLLQLYEDSSQYFVLPSELRKSIWQETNLLRQPIRPHLFDYDDFVIRAKDAATGWARNRFQADIRGYSVLFGIIYGKAKNGPRAYNWYLAADMFSLVFFDAQTGNEYGPAALDSFGFEPTFALF</sequence>
<dbReference type="Proteomes" id="UP000054248">
    <property type="component" value="Unassembled WGS sequence"/>
</dbReference>
<dbReference type="STRING" id="1051891.A0A0C3PRX5"/>
<dbReference type="SUPFAM" id="SSF54001">
    <property type="entry name" value="Cysteine proteinases"/>
    <property type="match status" value="1"/>
</dbReference>
<dbReference type="Pfam" id="PF18021">
    <property type="entry name" value="Agglutinin_C"/>
    <property type="match status" value="1"/>
</dbReference>
<dbReference type="Gene3D" id="3.30.460.70">
    <property type="match status" value="1"/>
</dbReference>
<accession>A0A0C3PRX5</accession>
<reference evidence="2 3" key="1">
    <citation type="submission" date="2014-04" db="EMBL/GenBank/DDBJ databases">
        <authorList>
            <consortium name="DOE Joint Genome Institute"/>
            <person name="Kuo A."/>
            <person name="Girlanda M."/>
            <person name="Perotto S."/>
            <person name="Kohler A."/>
            <person name="Nagy L.G."/>
            <person name="Floudas D."/>
            <person name="Copeland A."/>
            <person name="Barry K.W."/>
            <person name="Cichocki N."/>
            <person name="Veneault-Fourrey C."/>
            <person name="LaButti K."/>
            <person name="Lindquist E.A."/>
            <person name="Lipzen A."/>
            <person name="Lundell T."/>
            <person name="Morin E."/>
            <person name="Murat C."/>
            <person name="Sun H."/>
            <person name="Tunlid A."/>
            <person name="Henrissat B."/>
            <person name="Grigoriev I.V."/>
            <person name="Hibbett D.S."/>
            <person name="Martin F."/>
            <person name="Nordberg H.P."/>
            <person name="Cantor M.N."/>
            <person name="Hua S.X."/>
        </authorList>
    </citation>
    <scope>NUCLEOTIDE SEQUENCE [LARGE SCALE GENOMIC DNA]</scope>
    <source>
        <strain evidence="2 3">MUT 4182</strain>
    </source>
</reference>